<dbReference type="GO" id="GO:0016831">
    <property type="term" value="F:carboxy-lyase activity"/>
    <property type="evidence" value="ECO:0007669"/>
    <property type="project" value="TreeGrafter"/>
</dbReference>
<comment type="catalytic activity">
    <reaction evidence="6">
        <text>dimethylallyl phosphate + FMNH2 = prenylated FMNH2 + phosphate</text>
        <dbReference type="Rhea" id="RHEA:37743"/>
        <dbReference type="ChEBI" id="CHEBI:43474"/>
        <dbReference type="ChEBI" id="CHEBI:57618"/>
        <dbReference type="ChEBI" id="CHEBI:87467"/>
        <dbReference type="ChEBI" id="CHEBI:88052"/>
        <dbReference type="EC" id="2.5.1.129"/>
    </reaction>
</comment>
<dbReference type="GO" id="GO:0106141">
    <property type="term" value="F:flavin prenyltransferase activity"/>
    <property type="evidence" value="ECO:0007669"/>
    <property type="project" value="UniProtKB-EC"/>
</dbReference>
<dbReference type="PANTHER" id="PTHR43374:SF1">
    <property type="entry name" value="FLAVIN PRENYLTRANSFERASE PAD1, MITOCHONDRIAL"/>
    <property type="match status" value="1"/>
</dbReference>
<dbReference type="Proteomes" id="UP000284763">
    <property type="component" value="Unassembled WGS sequence"/>
</dbReference>
<dbReference type="NCBIfam" id="TIGR00421">
    <property type="entry name" value="ubiX_pad"/>
    <property type="match status" value="1"/>
</dbReference>
<keyword evidence="3 6" id="KW-0288">FMN</keyword>
<evidence type="ECO:0000256" key="2">
    <source>
        <dbReference type="ARBA" id="ARBA00022630"/>
    </source>
</evidence>
<evidence type="ECO:0000256" key="4">
    <source>
        <dbReference type="ARBA" id="ARBA00022679"/>
    </source>
</evidence>
<dbReference type="NCBIfam" id="NF004685">
    <property type="entry name" value="PRK06029.1"/>
    <property type="match status" value="1"/>
</dbReference>
<sequence>MRNIVVGISGASGVNYGIRILETLKDKEFDIHLIITNSAEKIIEIESEYDLDYIKSLATYTYNEKDFTAPIASGSFNNIGMVIAPCSMKTLASISNGVTDNLLTRAADVCLKEKNKLVLVTRETPLNRVHLKNMLEANDAGACILPACPGFYSKPSSIDDLFNIIAGRALDIMGINTDIYRRWRDE</sequence>
<comment type="caution">
    <text evidence="6">Lacks conserved residue(s) required for the propagation of feature annotation.</text>
</comment>
<dbReference type="EMBL" id="QZAB01000372">
    <property type="protein sequence ID" value="RQD84131.1"/>
    <property type="molecule type" value="Genomic_DNA"/>
</dbReference>
<organism evidence="8 9">
    <name type="scientific">Methanosalsum natronophilum</name>
    <dbReference type="NCBI Taxonomy" id="768733"/>
    <lineage>
        <taxon>Archaea</taxon>
        <taxon>Methanobacteriati</taxon>
        <taxon>Methanobacteriota</taxon>
        <taxon>Stenosarchaea group</taxon>
        <taxon>Methanomicrobia</taxon>
        <taxon>Methanosarcinales</taxon>
        <taxon>Methanosarcinaceae</taxon>
        <taxon>Methanosalsum</taxon>
    </lineage>
</organism>
<dbReference type="HAMAP" id="MF_01984">
    <property type="entry name" value="ubiX_pad"/>
    <property type="match status" value="1"/>
</dbReference>
<dbReference type="InterPro" id="IPR004507">
    <property type="entry name" value="UbiX-like"/>
</dbReference>
<keyword evidence="4 6" id="KW-0808">Transferase</keyword>
<feature type="binding site" evidence="6">
    <location>
        <position position="152"/>
    </location>
    <ligand>
        <name>dimethylallyl phosphate</name>
        <dbReference type="ChEBI" id="CHEBI:88052"/>
    </ligand>
</feature>
<keyword evidence="2 6" id="KW-0285">Flavoprotein</keyword>
<evidence type="ECO:0000313" key="9">
    <source>
        <dbReference type="Proteomes" id="UP000284763"/>
    </source>
</evidence>
<evidence type="ECO:0000256" key="6">
    <source>
        <dbReference type="HAMAP-Rule" id="MF_01984"/>
    </source>
</evidence>
<dbReference type="InterPro" id="IPR003382">
    <property type="entry name" value="Flavoprotein"/>
</dbReference>
<comment type="similarity">
    <text evidence="5 6">Belongs to the UbiX/PAD1 family.</text>
</comment>
<name>A0A424YWP0_9EURY</name>
<proteinExistence type="inferred from homology"/>
<protein>
    <recommendedName>
        <fullName evidence="6">Flavin prenyltransferase UbiX</fullName>
        <ecNumber evidence="6">2.5.1.129</ecNumber>
    </recommendedName>
</protein>
<gene>
    <name evidence="6" type="primary">ubiX</name>
    <name evidence="8" type="ORF">D5R95_05905</name>
</gene>
<dbReference type="InterPro" id="IPR036551">
    <property type="entry name" value="Flavin_trans-like"/>
</dbReference>
<dbReference type="FunFam" id="3.40.50.1950:FF:000001">
    <property type="entry name" value="Flavin prenyltransferase UbiX"/>
    <property type="match status" value="1"/>
</dbReference>
<dbReference type="Pfam" id="PF02441">
    <property type="entry name" value="Flavoprotein"/>
    <property type="match status" value="1"/>
</dbReference>
<feature type="binding site" evidence="6">
    <location>
        <begin position="87"/>
        <end position="90"/>
    </location>
    <ligand>
        <name>FMN</name>
        <dbReference type="ChEBI" id="CHEBI:58210"/>
    </ligand>
</feature>
<evidence type="ECO:0000256" key="5">
    <source>
        <dbReference type="ARBA" id="ARBA00060793"/>
    </source>
</evidence>
<evidence type="ECO:0000259" key="7">
    <source>
        <dbReference type="Pfam" id="PF02441"/>
    </source>
</evidence>
<comment type="function">
    <text evidence="6">Flavin prenyltransferase that catalyzes the synthesis of the prenylated FMN cofactor (prenyl-FMN) for 4-hydroxy-3-polyprenylbenzoic acid decarboxylase UbiD. The prenyltransferase is metal-independent and links a dimethylallyl moiety from dimethylallyl monophosphate (DMAP) to the flavin N5 and C6 atoms of FMN.</text>
</comment>
<feature type="domain" description="Flavoprotein" evidence="7">
    <location>
        <begin position="3"/>
        <end position="171"/>
    </location>
</feature>
<keyword evidence="1 6" id="KW-0637">Prenyltransferase</keyword>
<reference evidence="8 9" key="1">
    <citation type="submission" date="2018-08" db="EMBL/GenBank/DDBJ databases">
        <title>The metabolism and importance of syntrophic acetate oxidation coupled to methane or sulfide production in haloalkaline environments.</title>
        <authorList>
            <person name="Timmers P.H.A."/>
            <person name="Vavourakis C.D."/>
            <person name="Sorokin D.Y."/>
            <person name="Sinninghe Damste J.S."/>
            <person name="Muyzer G."/>
            <person name="Stams A.J.M."/>
            <person name="Plugge C.M."/>
        </authorList>
    </citation>
    <scope>NUCLEOTIDE SEQUENCE [LARGE SCALE GENOMIC DNA]</scope>
    <source>
        <strain evidence="8">MSAO_Arc3</strain>
    </source>
</reference>
<feature type="binding site" evidence="6">
    <location>
        <position position="36"/>
    </location>
    <ligand>
        <name>FMN</name>
        <dbReference type="ChEBI" id="CHEBI:58210"/>
    </ligand>
</feature>
<feature type="binding site" evidence="6">
    <location>
        <position position="168"/>
    </location>
    <ligand>
        <name>dimethylallyl phosphate</name>
        <dbReference type="ChEBI" id="CHEBI:88052"/>
    </ligand>
</feature>
<dbReference type="Gene3D" id="3.40.50.1950">
    <property type="entry name" value="Flavin prenyltransferase-like"/>
    <property type="match status" value="1"/>
</dbReference>
<evidence type="ECO:0000313" key="8">
    <source>
        <dbReference type="EMBL" id="RQD84131.1"/>
    </source>
</evidence>
<evidence type="ECO:0000256" key="1">
    <source>
        <dbReference type="ARBA" id="ARBA00022602"/>
    </source>
</evidence>
<dbReference type="AlphaFoldDB" id="A0A424YWP0"/>
<comment type="caution">
    <text evidence="8">The sequence shown here is derived from an EMBL/GenBank/DDBJ whole genome shotgun (WGS) entry which is preliminary data.</text>
</comment>
<feature type="binding site" evidence="6">
    <location>
        <begin position="10"/>
        <end position="12"/>
    </location>
    <ligand>
        <name>FMN</name>
        <dbReference type="ChEBI" id="CHEBI:58210"/>
    </ligand>
</feature>
<dbReference type="SUPFAM" id="SSF52507">
    <property type="entry name" value="Homo-oligomeric flavin-containing Cys decarboxylases, HFCD"/>
    <property type="match status" value="1"/>
</dbReference>
<feature type="binding site" evidence="6">
    <location>
        <position position="122"/>
    </location>
    <ligand>
        <name>FMN</name>
        <dbReference type="ChEBI" id="CHEBI:58210"/>
    </ligand>
</feature>
<evidence type="ECO:0000256" key="3">
    <source>
        <dbReference type="ARBA" id="ARBA00022643"/>
    </source>
</evidence>
<accession>A0A424YWP0</accession>
<dbReference type="PANTHER" id="PTHR43374">
    <property type="entry name" value="FLAVIN PRENYLTRANSFERASE"/>
    <property type="match status" value="1"/>
</dbReference>
<dbReference type="EC" id="2.5.1.129" evidence="6"/>